<evidence type="ECO:0000256" key="6">
    <source>
        <dbReference type="ARBA" id="ARBA00022989"/>
    </source>
</evidence>
<keyword evidence="7 8" id="KW-0472">Membrane</keyword>
<proteinExistence type="predicted"/>
<dbReference type="InterPro" id="IPR009236">
    <property type="entry name" value="Chordopox_A13L"/>
</dbReference>
<dbReference type="GO" id="GO:0055036">
    <property type="term" value="C:virion membrane"/>
    <property type="evidence" value="ECO:0007669"/>
    <property type="project" value="UniProtKB-SubCell"/>
</dbReference>
<feature type="transmembrane region" description="Helical" evidence="8">
    <location>
        <begin position="6"/>
        <end position="23"/>
    </location>
</feature>
<protein>
    <submittedName>
        <fullName evidence="9">IMV membrane protein virion maturation</fullName>
    </submittedName>
</protein>
<organism evidence="9">
    <name type="scientific">Rousettus bat poxvirus</name>
    <dbReference type="NCBI Taxonomy" id="3141933"/>
    <lineage>
        <taxon>Viruses</taxon>
        <taxon>Varidnaviria</taxon>
        <taxon>Bamfordvirae</taxon>
        <taxon>Nucleocytoviricota</taxon>
        <taxon>Pokkesviricetes</taxon>
        <taxon>Chitovirales</taxon>
        <taxon>Poxviridae</taxon>
    </lineage>
</organism>
<reference evidence="9" key="1">
    <citation type="journal article" date="2024" name="Microbiome">
        <title>Substantial viral diversity in bats and rodents from East Africa: insights into evolution, recombination, and cocirculation.</title>
        <authorList>
            <person name="Wang D."/>
            <person name="Yang X."/>
            <person name="Ren Z."/>
            <person name="Hu B."/>
            <person name="Zhao H."/>
            <person name="Yang K."/>
            <person name="Shi P."/>
            <person name="Zhang Z."/>
            <person name="Feng Q."/>
            <person name="Nawenja C.V."/>
            <person name="Obanda V."/>
            <person name="Robert K."/>
            <person name="Nalikka B."/>
            <person name="Waruhiu C.N."/>
            <person name="Ochola G.O."/>
            <person name="Onyuok S.O."/>
            <person name="Ochieng H."/>
            <person name="Li B."/>
            <person name="Zhu Y."/>
            <person name="Si H."/>
            <person name="Yin J."/>
            <person name="Kristiansen K."/>
            <person name="Jin X."/>
            <person name="Xu X."/>
            <person name="Xiao M."/>
            <person name="Agwanda B."/>
            <person name="Ommeh S."/>
            <person name="Li J."/>
            <person name="Shi Z.L."/>
        </authorList>
    </citation>
    <scope>NUCLEOTIDE SEQUENCE</scope>
    <source>
        <strain evidence="9">1A/Uganda/UGR70/2019</strain>
    </source>
</reference>
<evidence type="ECO:0000256" key="2">
    <source>
        <dbReference type="ARBA" id="ARBA00004381"/>
    </source>
</evidence>
<comment type="function">
    <text evidence="1">Essential for the encapsidation of DNA into immature virions (IV) and the subsequent maturation of IV into mature virions (MV).</text>
</comment>
<evidence type="ECO:0000256" key="5">
    <source>
        <dbReference type="ARBA" id="ARBA00022921"/>
    </source>
</evidence>
<keyword evidence="4" id="KW-0946">Virion</keyword>
<keyword evidence="3 8" id="KW-0812">Transmembrane</keyword>
<evidence type="ECO:0000256" key="4">
    <source>
        <dbReference type="ARBA" id="ARBA00022844"/>
    </source>
</evidence>
<comment type="subcellular location">
    <subcellularLocation>
        <location evidence="2">Virion membrane</location>
        <topology evidence="2">Single-pass membrane protein</topology>
    </subcellularLocation>
</comment>
<evidence type="ECO:0000256" key="1">
    <source>
        <dbReference type="ARBA" id="ARBA00003039"/>
    </source>
</evidence>
<evidence type="ECO:0000256" key="8">
    <source>
        <dbReference type="SAM" id="Phobius"/>
    </source>
</evidence>
<name>A0AAU7E2A1_9POXV</name>
<keyword evidence="5" id="KW-0426">Late protein</keyword>
<reference evidence="9" key="2">
    <citation type="submission" date="2024-02" db="EMBL/GenBank/DDBJ databases">
        <authorList>
            <person name="Hu B."/>
        </authorList>
    </citation>
    <scope>NUCLEOTIDE SEQUENCE</scope>
    <source>
        <strain evidence="9">1A/Uganda/UGR70/2019</strain>
    </source>
</reference>
<sequence length="67" mass="7480">MTSDIILIIISVVVIALLVYAAYRRERGPVTTPKSVVDELVEADTVFKDELTPDQIRAMHRFFTSAG</sequence>
<dbReference type="Pfam" id="PF05961">
    <property type="entry name" value="Chordopox_A13L"/>
    <property type="match status" value="1"/>
</dbReference>
<evidence type="ECO:0000256" key="7">
    <source>
        <dbReference type="ARBA" id="ARBA00023136"/>
    </source>
</evidence>
<accession>A0AAU7E2A1</accession>
<evidence type="ECO:0000313" key="9">
    <source>
        <dbReference type="EMBL" id="XBH23843.1"/>
    </source>
</evidence>
<keyword evidence="6 8" id="KW-1133">Transmembrane helix</keyword>
<dbReference type="EMBL" id="PP711852">
    <property type="protein sequence ID" value="XBH23843.1"/>
    <property type="molecule type" value="Genomic_DNA"/>
</dbReference>
<evidence type="ECO:0000256" key="3">
    <source>
        <dbReference type="ARBA" id="ARBA00022692"/>
    </source>
</evidence>